<dbReference type="GO" id="GO:0016020">
    <property type="term" value="C:membrane"/>
    <property type="evidence" value="ECO:0007669"/>
    <property type="project" value="TreeGrafter"/>
</dbReference>
<protein>
    <submittedName>
        <fullName evidence="2">Uncharacterized protein</fullName>
    </submittedName>
</protein>
<evidence type="ECO:0000313" key="3">
    <source>
        <dbReference type="Proteomes" id="UP001371456"/>
    </source>
</evidence>
<dbReference type="PANTHER" id="PTHR12894">
    <property type="entry name" value="CNH DOMAIN CONTAINING"/>
    <property type="match status" value="1"/>
</dbReference>
<dbReference type="AlphaFoldDB" id="A0AAN8TSX9"/>
<accession>A0AAN8TSX9</accession>
<dbReference type="InterPro" id="IPR032914">
    <property type="entry name" value="Vam6/VPS39/TRAP1"/>
</dbReference>
<evidence type="ECO:0000256" key="1">
    <source>
        <dbReference type="SAM" id="Phobius"/>
    </source>
</evidence>
<dbReference type="GO" id="GO:0005737">
    <property type="term" value="C:cytoplasm"/>
    <property type="evidence" value="ECO:0007669"/>
    <property type="project" value="TreeGrafter"/>
</dbReference>
<keyword evidence="1" id="KW-0472">Membrane</keyword>
<name>A0AAN8TSX9_SOLBU</name>
<organism evidence="2 3">
    <name type="scientific">Solanum bulbocastanum</name>
    <name type="common">Wild potato</name>
    <dbReference type="NCBI Taxonomy" id="147425"/>
    <lineage>
        <taxon>Eukaryota</taxon>
        <taxon>Viridiplantae</taxon>
        <taxon>Streptophyta</taxon>
        <taxon>Embryophyta</taxon>
        <taxon>Tracheophyta</taxon>
        <taxon>Spermatophyta</taxon>
        <taxon>Magnoliopsida</taxon>
        <taxon>eudicotyledons</taxon>
        <taxon>Gunneridae</taxon>
        <taxon>Pentapetalae</taxon>
        <taxon>asterids</taxon>
        <taxon>lamiids</taxon>
        <taxon>Solanales</taxon>
        <taxon>Solanaceae</taxon>
        <taxon>Solanoideae</taxon>
        <taxon>Solaneae</taxon>
        <taxon>Solanum</taxon>
    </lineage>
</organism>
<dbReference type="GO" id="GO:0006914">
    <property type="term" value="P:autophagy"/>
    <property type="evidence" value="ECO:0007669"/>
    <property type="project" value="TreeGrafter"/>
</dbReference>
<evidence type="ECO:0000313" key="2">
    <source>
        <dbReference type="EMBL" id="KAK6789291.1"/>
    </source>
</evidence>
<sequence>MTRETLSFVHAQVGFLLLFDLRFEEAVGHVLLSETMEPSELFPFIMRDPNRWSLLVPRNRYWGLHPPPSLLEKVVDDGLTGIQRAIFLKKAGVETAVDDEFLQNPPSRADLLESAIKNMTRFLEASRHKDLAPLVCEGVDTLLMYLYRALNCVDDMERLASSDNSCIVVCLYNLALSCLIYDFLVPFFVVRGAKCSSCDHLLMNAMMPAYLLKGFSWISIAIKLKGTVQEELESLLSESGHLRALAFLYASKGMSSKSLSIWRVLG</sequence>
<dbReference type="EMBL" id="JBANQN010000005">
    <property type="protein sequence ID" value="KAK6789291.1"/>
    <property type="molecule type" value="Genomic_DNA"/>
</dbReference>
<feature type="transmembrane region" description="Helical" evidence="1">
    <location>
        <begin position="201"/>
        <end position="222"/>
    </location>
</feature>
<feature type="transmembrane region" description="Helical" evidence="1">
    <location>
        <begin position="166"/>
        <end position="189"/>
    </location>
</feature>
<comment type="caution">
    <text evidence="2">The sequence shown here is derived from an EMBL/GenBank/DDBJ whole genome shotgun (WGS) entry which is preliminary data.</text>
</comment>
<keyword evidence="1" id="KW-0812">Transmembrane</keyword>
<proteinExistence type="predicted"/>
<dbReference type="Proteomes" id="UP001371456">
    <property type="component" value="Unassembled WGS sequence"/>
</dbReference>
<gene>
    <name evidence="2" type="ORF">RDI58_013090</name>
</gene>
<keyword evidence="3" id="KW-1185">Reference proteome</keyword>
<keyword evidence="1" id="KW-1133">Transmembrane helix</keyword>
<dbReference type="PANTHER" id="PTHR12894:SF43">
    <property type="entry name" value="VACUOLAR SORTING PROTEIN 3"/>
    <property type="match status" value="1"/>
</dbReference>
<dbReference type="GO" id="GO:0034058">
    <property type="term" value="P:endosomal vesicle fusion"/>
    <property type="evidence" value="ECO:0007669"/>
    <property type="project" value="TreeGrafter"/>
</dbReference>
<reference evidence="2 3" key="1">
    <citation type="submission" date="2024-02" db="EMBL/GenBank/DDBJ databases">
        <title>de novo genome assembly of Solanum bulbocastanum strain 11H21.</title>
        <authorList>
            <person name="Hosaka A.J."/>
        </authorList>
    </citation>
    <scope>NUCLEOTIDE SEQUENCE [LARGE SCALE GENOMIC DNA]</scope>
    <source>
        <tissue evidence="2">Young leaves</tissue>
    </source>
</reference>